<feature type="compositionally biased region" description="Polar residues" evidence="4">
    <location>
        <begin position="1351"/>
        <end position="1376"/>
    </location>
</feature>
<feature type="compositionally biased region" description="Low complexity" evidence="4">
    <location>
        <begin position="1654"/>
        <end position="1670"/>
    </location>
</feature>
<feature type="compositionally biased region" description="Polar residues" evidence="4">
    <location>
        <begin position="2090"/>
        <end position="2101"/>
    </location>
</feature>
<evidence type="ECO:0000256" key="1">
    <source>
        <dbReference type="ARBA" id="ARBA00022737"/>
    </source>
</evidence>
<dbReference type="Gene3D" id="1.25.40.20">
    <property type="entry name" value="Ankyrin repeat-containing domain"/>
    <property type="match status" value="2"/>
</dbReference>
<feature type="compositionally biased region" description="Polar residues" evidence="4">
    <location>
        <begin position="467"/>
        <end position="487"/>
    </location>
</feature>
<feature type="compositionally biased region" description="Low complexity" evidence="4">
    <location>
        <begin position="2023"/>
        <end position="2037"/>
    </location>
</feature>
<dbReference type="InterPro" id="IPR002110">
    <property type="entry name" value="Ankyrin_rpt"/>
</dbReference>
<evidence type="ECO:0000259" key="5">
    <source>
        <dbReference type="PROSITE" id="PS50017"/>
    </source>
</evidence>
<dbReference type="GO" id="GO:0007165">
    <property type="term" value="P:signal transduction"/>
    <property type="evidence" value="ECO:0007669"/>
    <property type="project" value="InterPro"/>
</dbReference>
<feature type="compositionally biased region" description="Low complexity" evidence="4">
    <location>
        <begin position="1939"/>
        <end position="1954"/>
    </location>
</feature>
<feature type="compositionally biased region" description="Basic and acidic residues" evidence="4">
    <location>
        <begin position="1682"/>
        <end position="1694"/>
    </location>
</feature>
<accession>A0A1X7VIA4</accession>
<feature type="domain" description="Death" evidence="5">
    <location>
        <begin position="2170"/>
        <end position="2239"/>
    </location>
</feature>
<feature type="region of interest" description="Disordered" evidence="4">
    <location>
        <begin position="1724"/>
        <end position="1824"/>
    </location>
</feature>
<dbReference type="Pfam" id="PF12796">
    <property type="entry name" value="Ank_2"/>
    <property type="match status" value="2"/>
</dbReference>
<feature type="region of interest" description="Disordered" evidence="4">
    <location>
        <begin position="451"/>
        <end position="496"/>
    </location>
</feature>
<feature type="compositionally biased region" description="Basic and acidic residues" evidence="4">
    <location>
        <begin position="1790"/>
        <end position="1813"/>
    </location>
</feature>
<feature type="compositionally biased region" description="Polar residues" evidence="4">
    <location>
        <begin position="1983"/>
        <end position="1993"/>
    </location>
</feature>
<feature type="repeat" description="ANK" evidence="3">
    <location>
        <begin position="860"/>
        <end position="889"/>
    </location>
</feature>
<dbReference type="SMART" id="SM00005">
    <property type="entry name" value="DEATH"/>
    <property type="match status" value="1"/>
</dbReference>
<dbReference type="SUPFAM" id="SSF48403">
    <property type="entry name" value="Ankyrin repeat"/>
    <property type="match status" value="1"/>
</dbReference>
<evidence type="ECO:0000256" key="2">
    <source>
        <dbReference type="ARBA" id="ARBA00023043"/>
    </source>
</evidence>
<feature type="compositionally biased region" description="Polar residues" evidence="4">
    <location>
        <begin position="1452"/>
        <end position="1462"/>
    </location>
</feature>
<feature type="compositionally biased region" description="Polar residues" evidence="4">
    <location>
        <begin position="1321"/>
        <end position="1331"/>
    </location>
</feature>
<keyword evidence="1" id="KW-0677">Repeat</keyword>
<feature type="region of interest" description="Disordered" evidence="4">
    <location>
        <begin position="2260"/>
        <end position="2281"/>
    </location>
</feature>
<keyword evidence="2 3" id="KW-0040">ANK repeat</keyword>
<feature type="repeat" description="ANK" evidence="3">
    <location>
        <begin position="813"/>
        <end position="845"/>
    </location>
</feature>
<name>A0A1X7VIA4_AMPQE</name>
<feature type="compositionally biased region" description="Low complexity" evidence="4">
    <location>
        <begin position="1764"/>
        <end position="1783"/>
    </location>
</feature>
<sequence>MESNTDHTGSKNHELVLKLFNASFSYREKKIIKSELFGESYPDDDLTSESCLRIIATLRPFARTKLKALKLIPHLSNHFRISEQDQVELVDKPEIRQAMHLLDCINIKSSFPISALYIALLDSSSEEDGPPTHHQLACDLARIGKSEFAQFSLKLYDESLTDSASPAVLEQSIEAFKDILITVDQAKSIAERLNMEAVPSLNLTEVLRSWRAKKGQWSTIEDVVEALVLTQGIGRYLILLELPSYPQLKEFFLGLKRQWISIAIYIGIDEADLQKYISCSENHSEQLDVFLNNWTLPDCGQKTVVILHKLRSIAGVMVGAAAKAGPPDKLQRGISLEASGGPYSMPAQTVSSSITVPPLLQQQSSSMPLSSLPVTITGSVEIATVTSSLEPGLVTTRETMSLPPETLSSKNIQSSSRSFLKTNRKHRFNVLKPGTESVSTYNGLKEHQPMTVDEVPSDKSRDYSDPITCSSDLSSYKQRPATATISERVTESEWPQPIQQSHKTLVSLPYAQTAKSQIYFTAPVSVTNTTWSASHPSSTSSPSQSYITSRSPDESLGEEDEESTTKYRPPNFNGTPPPPPPPPFGEKQLADISDSASPHDTNISVEAPVSISDEEATPQSHLPTTGGGDKGAAKNLRDDPSSESSGSSTPDDVEVSVKTKQQSDAEIILVPNPSDIICSLRQGGVAEFRAFLEGLENPVEEINRMVPKDLAEDGSVVLHIAVRLRMRKHVELLLDFGADVDQIDPTNKGMTALHIASELGDKDIMKLLLKKNATVDIRDNNQSTPLLLVDIDSPECVSLLLDAGADIGAANKQNYTPLVIAVVAGCDNIVRMLLERNSSPHIVNHIRKCSGPAGEEYCVTPLADAAARGYIHILKMLIEKGANLNSTGVIGKPPDKSEGHISPLLLPCTSNLVDVVQYITRHRLFICDVDYIADPLTEALSKGHIRCAQLIWERYGGLRKLFEESRDFPALNKCLQKYLSSQADATSTSTSPAVLNVADATSTSTSPAVLNVADATSTSPAVLNVADATSTSPAVLNVADATSTSTSPAVLNVADATSTSPAVLNVAGTTSTSPAVLNVADDTSTSTSPAVLNVADATSTSPAVLNVADDTSTSTSPAVLNVADDTSTSPTVLNVADATSTSPAVLNVADDTSTSPAVLNVADDTSTSPAVLNVADDTSTSTSPAVLNVTTGDTATASESVAYNDLSALAEGDESESLSAPVTVSMMNDFSDIEPTQPGGQNNEEMFVNNLSDIEMPPPPVTKVEESLSTLSTTNQLSVPPVVSSGPIPPVVSSGPVPPSIPLLSTPSLPKPAASFPDLSFPTSTHTQPIMTSSLPPPLSTQPILLPSTSAHISGTPVQSLPPSTESRISPPNMLSSVDDDQPPPSGNEEYIVNDLGGNFTPSLIPARPASPELFLPRPTSLGAIPGASASGGGPRTLSPSAPTSPPHKISYETNESGTDTDNPFEPRPKTPPPPSIPPVSSQALASGSSELGGLDAFGNLRHFQTSAVEVLHDFAQYLILACLQRHSQEDIIKKAEEIGETTLVHFFSRYFFDSAATTRGGEFFSEFIKGFPSPLNFLLAARFCRQSEFEGVLREMGREGFPDQLMLAFHQFQDSDNVPWTGSELISSLFRQQFSVGTPFPAEAMLERTLMRPQASATPPAAAATPEAANFSGKGYTLGGGEEKKHKDSDKKLEVDTNAFTSDKGYDSAADKSTDKKQRIKKEIRFEVSPGHAITENNFNDLDDPYPSEKQRVVSSDEGDQQVAVPTTVSPPVAATSSSGATKPTHSSDSLKEEQLQKIREARLKKLTKDTSSEEEPMQPIDIRVETIKTGGKSGPETLEPVTDTAIAATVTATVQPAAKPEAKLASQSSTSSLEEEEEDIEVMLKSGQEKEDTEAMLKLGQAKYLSTERTEISVRPPTTTARTSDERVHRAIKTSTPSAVQKSSLSPSVSPISKKRASAVPTKTGVLSVVPSSRLPKGGSKTLSPTASTHSLTDKRRLPSSLAPSFKTKATTTGAEPKLRGTLASSKTTSAGGAAINKQAKTKQDHQGVTSKVSPPVRGKKLTPPTVVKAPKSKATPETQRRKELISKRSTSTSASQPLSRKPDEFLKESTPGATPFSQKFDIVQHGPITPFGSVALIPLPVLKISLPGTIIDSPDKLFKDLAQNLNNWKMLGRYLEVDDQQLAMIARVSSDTAERARLMLKGWLSQSKSLGTYTKLGEALVNCMRDDLVIILEQHSNLPIAGGTGERVTIEELGSSTQDIKEHHSTDADDDEGSDDSSIKMTVPISTLLMMLGPLIEEKKKEGKASKVTVSLKFH</sequence>
<dbReference type="STRING" id="400682.A0A1X7VIA4"/>
<dbReference type="EnsemblMetazoa" id="Aqu2.1.39638_001">
    <property type="protein sequence ID" value="Aqu2.1.39638_001"/>
    <property type="gene ID" value="Aqu2.1.39638"/>
</dbReference>
<evidence type="ECO:0000256" key="3">
    <source>
        <dbReference type="PROSITE-ProRule" id="PRU00023"/>
    </source>
</evidence>
<dbReference type="SUPFAM" id="SSF47986">
    <property type="entry name" value="DEATH domain"/>
    <property type="match status" value="1"/>
</dbReference>
<organism evidence="6">
    <name type="scientific">Amphimedon queenslandica</name>
    <name type="common">Sponge</name>
    <dbReference type="NCBI Taxonomy" id="400682"/>
    <lineage>
        <taxon>Eukaryota</taxon>
        <taxon>Metazoa</taxon>
        <taxon>Porifera</taxon>
        <taxon>Demospongiae</taxon>
        <taxon>Heteroscleromorpha</taxon>
        <taxon>Haplosclerida</taxon>
        <taxon>Niphatidae</taxon>
        <taxon>Amphimedon</taxon>
    </lineage>
</organism>
<dbReference type="InterPro" id="IPR000488">
    <property type="entry name" value="Death_dom"/>
</dbReference>
<dbReference type="Pfam" id="PF00531">
    <property type="entry name" value="Death"/>
    <property type="match status" value="1"/>
</dbReference>
<dbReference type="InParanoid" id="A0A1X7VIA4"/>
<dbReference type="InterPro" id="IPR011029">
    <property type="entry name" value="DEATH-like_dom_sf"/>
</dbReference>
<dbReference type="PROSITE" id="PS50297">
    <property type="entry name" value="ANK_REP_REGION"/>
    <property type="match status" value="3"/>
</dbReference>
<feature type="compositionally biased region" description="Pro residues" evidence="4">
    <location>
        <begin position="575"/>
        <end position="584"/>
    </location>
</feature>
<dbReference type="SMART" id="SM00248">
    <property type="entry name" value="ANK"/>
    <property type="match status" value="5"/>
</dbReference>
<dbReference type="InterPro" id="IPR036770">
    <property type="entry name" value="Ankyrin_rpt-contain_sf"/>
</dbReference>
<dbReference type="CDD" id="cd01670">
    <property type="entry name" value="Death"/>
    <property type="match status" value="1"/>
</dbReference>
<proteinExistence type="predicted"/>
<feature type="repeat" description="ANK" evidence="3">
    <location>
        <begin position="713"/>
        <end position="745"/>
    </location>
</feature>
<feature type="region of interest" description="Disordered" evidence="4">
    <location>
        <begin position="1910"/>
        <end position="2113"/>
    </location>
</feature>
<reference evidence="6" key="1">
    <citation type="submission" date="2017-05" db="UniProtKB">
        <authorList>
            <consortium name="EnsemblMetazoa"/>
        </authorList>
    </citation>
    <scope>IDENTIFICATION</scope>
</reference>
<feature type="compositionally biased region" description="Polar residues" evidence="4">
    <location>
        <begin position="594"/>
        <end position="604"/>
    </location>
</feature>
<feature type="region of interest" description="Disordered" evidence="4">
    <location>
        <begin position="1411"/>
        <end position="1487"/>
    </location>
</feature>
<feature type="region of interest" description="Disordered" evidence="4">
    <location>
        <begin position="1653"/>
        <end position="1694"/>
    </location>
</feature>
<feature type="region of interest" description="Disordered" evidence="4">
    <location>
        <begin position="1315"/>
        <end position="1395"/>
    </location>
</feature>
<dbReference type="PROSITE" id="PS50017">
    <property type="entry name" value="DEATH_DOMAIN"/>
    <property type="match status" value="1"/>
</dbReference>
<feature type="compositionally biased region" description="Basic and acidic residues" evidence="4">
    <location>
        <begin position="631"/>
        <end position="640"/>
    </location>
</feature>
<feature type="region of interest" description="Disordered" evidence="4">
    <location>
        <begin position="529"/>
        <end position="661"/>
    </location>
</feature>
<dbReference type="PROSITE" id="PS50088">
    <property type="entry name" value="ANK_REPEAT"/>
    <property type="match status" value="4"/>
</dbReference>
<evidence type="ECO:0000313" key="6">
    <source>
        <dbReference type="EnsemblMetazoa" id="Aqu2.1.39638_001"/>
    </source>
</evidence>
<dbReference type="PANTHER" id="PTHR24198">
    <property type="entry name" value="ANKYRIN REPEAT AND PROTEIN KINASE DOMAIN-CONTAINING PROTEIN"/>
    <property type="match status" value="1"/>
</dbReference>
<evidence type="ECO:0000256" key="4">
    <source>
        <dbReference type="SAM" id="MobiDB-lite"/>
    </source>
</evidence>
<dbReference type="OrthoDB" id="10691687at2759"/>
<dbReference type="PRINTS" id="PR01415">
    <property type="entry name" value="ANKYRIN"/>
</dbReference>
<dbReference type="PANTHER" id="PTHR24198:SF165">
    <property type="entry name" value="ANKYRIN REPEAT-CONTAINING PROTEIN-RELATED"/>
    <property type="match status" value="1"/>
</dbReference>
<feature type="region of interest" description="Disordered" evidence="4">
    <location>
        <begin position="1857"/>
        <end position="1894"/>
    </location>
</feature>
<feature type="compositionally biased region" description="Low complexity" evidence="4">
    <location>
        <begin position="1341"/>
        <end position="1350"/>
    </location>
</feature>
<protein>
    <recommendedName>
        <fullName evidence="5">Death domain-containing protein</fullName>
    </recommendedName>
</protein>
<feature type="compositionally biased region" description="Low complexity" evidence="4">
    <location>
        <begin position="529"/>
        <end position="550"/>
    </location>
</feature>
<dbReference type="Gene3D" id="1.10.533.10">
    <property type="entry name" value="Death Domain, Fas"/>
    <property type="match status" value="1"/>
</dbReference>
<feature type="repeat" description="ANK" evidence="3">
    <location>
        <begin position="748"/>
        <end position="780"/>
    </location>
</feature>